<dbReference type="OrthoDB" id="5582316at2"/>
<keyword evidence="1" id="KW-0472">Membrane</keyword>
<evidence type="ECO:0008006" key="4">
    <source>
        <dbReference type="Google" id="ProtNLM"/>
    </source>
</evidence>
<evidence type="ECO:0000313" key="3">
    <source>
        <dbReference type="Proteomes" id="UP000037151"/>
    </source>
</evidence>
<feature type="transmembrane region" description="Helical" evidence="1">
    <location>
        <begin position="12"/>
        <end position="32"/>
    </location>
</feature>
<gene>
    <name evidence="2" type="ORF">IQ63_22600</name>
</gene>
<dbReference type="RefSeq" id="WP_050372238.1">
    <property type="nucleotide sequence ID" value="NZ_KQ257822.1"/>
</dbReference>
<keyword evidence="1" id="KW-0812">Transmembrane</keyword>
<reference evidence="3" key="1">
    <citation type="submission" date="2014-07" db="EMBL/GenBank/DDBJ databases">
        <title>Genome sequencing of plant-pathogenic Streptomyces species.</title>
        <authorList>
            <person name="Harrison J."/>
            <person name="Sapp M."/>
            <person name="Thwaites R."/>
            <person name="Studholme D.J."/>
        </authorList>
    </citation>
    <scope>NUCLEOTIDE SEQUENCE [LARGE SCALE GENOMIC DNA]</scope>
    <source>
        <strain evidence="3">NCPPB 4445</strain>
    </source>
</reference>
<dbReference type="NCBIfam" id="TIGR02122">
    <property type="entry name" value="TRAP_TAXI"/>
    <property type="match status" value="1"/>
</dbReference>
<dbReference type="PANTHER" id="PTHR42941:SF1">
    <property type="entry name" value="SLL1037 PROTEIN"/>
    <property type="match status" value="1"/>
</dbReference>
<dbReference type="EMBL" id="JPPY01000133">
    <property type="protein sequence ID" value="KND32620.1"/>
    <property type="molecule type" value="Genomic_DNA"/>
</dbReference>
<dbReference type="Gene3D" id="3.40.190.10">
    <property type="entry name" value="Periplasmic binding protein-like II"/>
    <property type="match status" value="2"/>
</dbReference>
<evidence type="ECO:0000313" key="2">
    <source>
        <dbReference type="EMBL" id="KND32620.1"/>
    </source>
</evidence>
<dbReference type="Proteomes" id="UP000037151">
    <property type="component" value="Unassembled WGS sequence"/>
</dbReference>
<protein>
    <recommendedName>
        <fullName evidence="4">NMT1/THI5 like protein</fullName>
    </recommendedName>
</protein>
<organism evidence="2 3">
    <name type="scientific">Streptomyces acidiscabies</name>
    <dbReference type="NCBI Taxonomy" id="42234"/>
    <lineage>
        <taxon>Bacteria</taxon>
        <taxon>Bacillati</taxon>
        <taxon>Actinomycetota</taxon>
        <taxon>Actinomycetes</taxon>
        <taxon>Kitasatosporales</taxon>
        <taxon>Streptomycetaceae</taxon>
        <taxon>Streptomyces</taxon>
    </lineage>
</organism>
<proteinExistence type="predicted"/>
<keyword evidence="1" id="KW-1133">Transmembrane helix</keyword>
<dbReference type="InterPro" id="IPR011852">
    <property type="entry name" value="TRAP_TAXI"/>
</dbReference>
<dbReference type="Pfam" id="PF16868">
    <property type="entry name" value="NMT1_3"/>
    <property type="match status" value="1"/>
</dbReference>
<evidence type="ECO:0000256" key="1">
    <source>
        <dbReference type="SAM" id="Phobius"/>
    </source>
</evidence>
<comment type="caution">
    <text evidence="2">The sequence shown here is derived from an EMBL/GenBank/DDBJ whole genome shotgun (WGS) entry which is preliminary data.</text>
</comment>
<dbReference type="PATRIC" id="fig|42234.21.peg.4674"/>
<accession>A0A0L0K4T5</accession>
<sequence>MSKLFARIGKRHALEGAAAGVVLLGLLLWWLLPLGDDPPSGSVKFTTGNQVGVYYQYADLLKGELSKDMPRLKVDLLQSNGSQQNVQRVADDEAQFAIAAADAVAEYDSQHKDGSGKLRAVARLYDDYLQLIVPSDSKVTSVEDLRGKRVGTGLPNSGVRLMAVRVLEAAGIATKDITALDEGIDTGPQDLKDGKIDAFFWSGGVPTKGLQTLAAEPSKFRFVSIPASLVAKMHRKGDAAGYYRATNMPADAYPKLQGNKDVPTVAVANLLITRTDTKDRLAEWFTRTVIKSRDDIGHDVHSAQLVDLRTAIYTDPLSLHDGARRYYRSVKP</sequence>
<dbReference type="PANTHER" id="PTHR42941">
    <property type="entry name" value="SLL1037 PROTEIN"/>
    <property type="match status" value="1"/>
</dbReference>
<dbReference type="SUPFAM" id="SSF53850">
    <property type="entry name" value="Periplasmic binding protein-like II"/>
    <property type="match status" value="1"/>
</dbReference>
<dbReference type="AlphaFoldDB" id="A0A0L0K4T5"/>
<name>A0A0L0K4T5_9ACTN</name>